<evidence type="ECO:0000313" key="1">
    <source>
        <dbReference type="EMBL" id="DAF50393.1"/>
    </source>
</evidence>
<proteinExistence type="predicted"/>
<accession>A0A8S5SHA1</accession>
<protein>
    <submittedName>
        <fullName evidence="1">Uncharacterized protein</fullName>
    </submittedName>
</protein>
<dbReference type="EMBL" id="BK032595">
    <property type="protein sequence ID" value="DAF50393.1"/>
    <property type="molecule type" value="Genomic_DNA"/>
</dbReference>
<name>A0A8S5SHA1_9CAUD</name>
<sequence>MNRYYVTIPEGHIKYYAPSEEEVKHVFPEATEITPFDDAIHLYFIEQIQDQAEQELGKGRWIIDTVFGKMEYQQFYDPDEPNRPLDECKYKLTKPIGYTFPILWSLSNPEDFYTTYMQIPSPATTNWTRCNYLEWAKIKKNGHFSRTKIKDDDSWFWVNDNGEVYKVGNQRKEAKDLWKKFKDNPDTVKVKYWISGCWGKIFYFANYEEYEAWFDKQVNTKIDYVGNALPPNPDLANNVFRLPWYPIHQSPFSDHQTAVMWLDKMKQDKGLMGFARWNQPYTIETLEQIIKEVRNDISNNL</sequence>
<reference evidence="1" key="1">
    <citation type="journal article" date="2021" name="Proc. Natl. Acad. Sci. U.S.A.">
        <title>A Catalog of Tens of Thousands of Viruses from Human Metagenomes Reveals Hidden Associations with Chronic Diseases.</title>
        <authorList>
            <person name="Tisza M.J."/>
            <person name="Buck C.B."/>
        </authorList>
    </citation>
    <scope>NUCLEOTIDE SEQUENCE</scope>
    <source>
        <strain evidence="1">CtBCr48</strain>
    </source>
</reference>
<organism evidence="1">
    <name type="scientific">Siphoviridae sp. ctBCr48</name>
    <dbReference type="NCBI Taxonomy" id="2827802"/>
    <lineage>
        <taxon>Viruses</taxon>
        <taxon>Duplodnaviria</taxon>
        <taxon>Heunggongvirae</taxon>
        <taxon>Uroviricota</taxon>
        <taxon>Caudoviricetes</taxon>
    </lineage>
</organism>